<comment type="caution">
    <text evidence="1">The sequence shown here is derived from an EMBL/GenBank/DDBJ whole genome shotgun (WGS) entry which is preliminary data.</text>
</comment>
<accession>A0A6G4A4R1</accession>
<name>A0A6G4A4R1_9BACL</name>
<dbReference type="RefSeq" id="WP_163951694.1">
    <property type="nucleotide sequence ID" value="NZ_JAAIKC010000010.1"/>
</dbReference>
<organism evidence="1">
    <name type="scientific">Paenibacillus sp. SYP-B3998</name>
    <dbReference type="NCBI Taxonomy" id="2678564"/>
    <lineage>
        <taxon>Bacteria</taxon>
        <taxon>Bacillati</taxon>
        <taxon>Bacillota</taxon>
        <taxon>Bacilli</taxon>
        <taxon>Bacillales</taxon>
        <taxon>Paenibacillaceae</taxon>
        <taxon>Paenibacillus</taxon>
    </lineage>
</organism>
<proteinExistence type="predicted"/>
<dbReference type="EMBL" id="JAAIKC010000010">
    <property type="protein sequence ID" value="NEW08637.1"/>
    <property type="molecule type" value="Genomic_DNA"/>
</dbReference>
<evidence type="ECO:0000313" key="1">
    <source>
        <dbReference type="EMBL" id="NEW08637.1"/>
    </source>
</evidence>
<gene>
    <name evidence="1" type="ORF">GK047_21815</name>
</gene>
<dbReference type="AlphaFoldDB" id="A0A6G4A4R1"/>
<reference evidence="1" key="1">
    <citation type="submission" date="2020-02" db="EMBL/GenBank/DDBJ databases">
        <authorList>
            <person name="Shen X.-R."/>
            <person name="Zhang Y.-X."/>
        </authorList>
    </citation>
    <scope>NUCLEOTIDE SEQUENCE</scope>
    <source>
        <strain evidence="1">SYP-B3998</strain>
    </source>
</reference>
<sequence length="77" mass="9188">MWKQMLNTELLEIQMDESNQFFELRLNSNKRNDRAVVRLNHADLIQLMHTLLEINRTFRGDIPYFASTERVIAYSTS</sequence>
<protein>
    <submittedName>
        <fullName evidence="1">Uncharacterized protein</fullName>
    </submittedName>
</protein>